<evidence type="ECO:0000256" key="2">
    <source>
        <dbReference type="SAM" id="Phobius"/>
    </source>
</evidence>
<keyword evidence="2" id="KW-0472">Membrane</keyword>
<evidence type="ECO:0000256" key="1">
    <source>
        <dbReference type="SAM" id="MobiDB-lite"/>
    </source>
</evidence>
<dbReference type="OrthoDB" id="2873528at2"/>
<feature type="transmembrane region" description="Helical" evidence="2">
    <location>
        <begin position="47"/>
        <end position="68"/>
    </location>
</feature>
<protein>
    <submittedName>
        <fullName evidence="3">Uncharacterized protein</fullName>
    </submittedName>
</protein>
<feature type="region of interest" description="Disordered" evidence="1">
    <location>
        <begin position="78"/>
        <end position="148"/>
    </location>
</feature>
<accession>A0A417YSV4</accession>
<evidence type="ECO:0000313" key="4">
    <source>
        <dbReference type="Proteomes" id="UP000284416"/>
    </source>
</evidence>
<sequence length="298" mass="33840">MEERLREAKTRMLKGELSDLTFTNEMKENVLNTTQGKRRKFSFGKKTMPSLISAALVMLFFAGIYEFVLVPNLGENQHGPGANSGNQEGVPVGQDQTDEEPDGQNSSDEQPDGEAILPWETEHEAKQPNSTIEQPVNDDAGGDKTDGIDTVIEEPVADVVHSTPEAPDVMGLIVTFRNEISALFQLENFTPHPEYKAKNASTKKEFFRPLEKMADPGFFYYLLYRFLEETDDGVYFLAQDGPFHFETDKPYETKKLADTKYQLVQKLYTDMYGPNYTLTVTVEYIDGKWIIKDIKKDY</sequence>
<comment type="caution">
    <text evidence="3">The sequence shown here is derived from an EMBL/GenBank/DDBJ whole genome shotgun (WGS) entry which is preliminary data.</text>
</comment>
<keyword evidence="4" id="KW-1185">Reference proteome</keyword>
<dbReference type="AlphaFoldDB" id="A0A417YSV4"/>
<gene>
    <name evidence="3" type="ORF">D1B31_13840</name>
</gene>
<keyword evidence="2" id="KW-0812">Transmembrane</keyword>
<dbReference type="EMBL" id="QWEG01000008">
    <property type="protein sequence ID" value="RHW39040.1"/>
    <property type="molecule type" value="Genomic_DNA"/>
</dbReference>
<organism evidence="3 4">
    <name type="scientific">Neobacillus notoginsengisoli</name>
    <dbReference type="NCBI Taxonomy" id="1578198"/>
    <lineage>
        <taxon>Bacteria</taxon>
        <taxon>Bacillati</taxon>
        <taxon>Bacillota</taxon>
        <taxon>Bacilli</taxon>
        <taxon>Bacillales</taxon>
        <taxon>Bacillaceae</taxon>
        <taxon>Neobacillus</taxon>
    </lineage>
</organism>
<dbReference type="RefSeq" id="WP_118921372.1">
    <property type="nucleotide sequence ID" value="NZ_QWEG01000008.1"/>
</dbReference>
<evidence type="ECO:0000313" key="3">
    <source>
        <dbReference type="EMBL" id="RHW39040.1"/>
    </source>
</evidence>
<name>A0A417YSV4_9BACI</name>
<dbReference type="Proteomes" id="UP000284416">
    <property type="component" value="Unassembled WGS sequence"/>
</dbReference>
<reference evidence="3 4" key="1">
    <citation type="journal article" date="2017" name="Int. J. Syst. Evol. Microbiol.">
        <title>Bacillus notoginsengisoli sp. nov., a novel bacterium isolated from the rhizosphere of Panax notoginseng.</title>
        <authorList>
            <person name="Zhang M.Y."/>
            <person name="Cheng J."/>
            <person name="Cai Y."/>
            <person name="Zhang T.Y."/>
            <person name="Wu Y.Y."/>
            <person name="Manikprabhu D."/>
            <person name="Li W.J."/>
            <person name="Zhang Y.X."/>
        </authorList>
    </citation>
    <scope>NUCLEOTIDE SEQUENCE [LARGE SCALE GENOMIC DNA]</scope>
    <source>
        <strain evidence="3 4">JCM 30743</strain>
    </source>
</reference>
<proteinExistence type="predicted"/>
<keyword evidence="2" id="KW-1133">Transmembrane helix</keyword>